<protein>
    <submittedName>
        <fullName evidence="1">Uncharacterized protein</fullName>
    </submittedName>
</protein>
<sequence length="140" mass="15772">MVARRRSPPRFAEVVRTLVTALTQPRPYTPVPTDPGLSEELRITLASRKELGPDYDRELVDYFLMQINQAIERRVEELWRERERRRRRAVLGKGLTLTFVLLAAIPLTAAAGLTAGAQGIAVVWIGLVVVLLISGLLWRT</sequence>
<dbReference type="AlphaFoldDB" id="A0A7C2B6W0"/>
<reference evidence="1" key="1">
    <citation type="journal article" date="2020" name="mSystems">
        <title>Genome- and Community-Level Interaction Insights into Carbon Utilization and Element Cycling Functions of Hydrothermarchaeota in Hydrothermal Sediment.</title>
        <authorList>
            <person name="Zhou Z."/>
            <person name="Liu Y."/>
            <person name="Xu W."/>
            <person name="Pan J."/>
            <person name="Luo Z.H."/>
            <person name="Li M."/>
        </authorList>
    </citation>
    <scope>NUCLEOTIDE SEQUENCE [LARGE SCALE GENOMIC DNA]</scope>
    <source>
        <strain evidence="1">SpSt-222</strain>
    </source>
</reference>
<accession>A0A7C2B6W0</accession>
<gene>
    <name evidence="1" type="ORF">ENP47_09820</name>
</gene>
<evidence type="ECO:0000313" key="1">
    <source>
        <dbReference type="EMBL" id="HEF65879.1"/>
    </source>
</evidence>
<proteinExistence type="predicted"/>
<name>A0A7C2B6W0_THERO</name>
<comment type="caution">
    <text evidence="1">The sequence shown here is derived from an EMBL/GenBank/DDBJ whole genome shotgun (WGS) entry which is preliminary data.</text>
</comment>
<dbReference type="EMBL" id="DSJL01000011">
    <property type="protein sequence ID" value="HEF65879.1"/>
    <property type="molecule type" value="Genomic_DNA"/>
</dbReference>
<organism evidence="1">
    <name type="scientific">Thermomicrobium roseum</name>
    <dbReference type="NCBI Taxonomy" id="500"/>
    <lineage>
        <taxon>Bacteria</taxon>
        <taxon>Pseudomonadati</taxon>
        <taxon>Thermomicrobiota</taxon>
        <taxon>Thermomicrobia</taxon>
        <taxon>Thermomicrobiales</taxon>
        <taxon>Thermomicrobiaceae</taxon>
        <taxon>Thermomicrobium</taxon>
    </lineage>
</organism>